<reference evidence="2 3" key="1">
    <citation type="journal article" date="2016" name="Nat. Commun.">
        <title>Thousands of microbial genomes shed light on interconnected biogeochemical processes in an aquifer system.</title>
        <authorList>
            <person name="Anantharaman K."/>
            <person name="Brown C.T."/>
            <person name="Hug L.A."/>
            <person name="Sharon I."/>
            <person name="Castelle C.J."/>
            <person name="Probst A.J."/>
            <person name="Thomas B.C."/>
            <person name="Singh A."/>
            <person name="Wilkins M.J."/>
            <person name="Karaoz U."/>
            <person name="Brodie E.L."/>
            <person name="Williams K.H."/>
            <person name="Hubbard S.S."/>
            <person name="Banfield J.F."/>
        </authorList>
    </citation>
    <scope>NUCLEOTIDE SEQUENCE [LARGE SCALE GENOMIC DNA]</scope>
</reference>
<feature type="transmembrane region" description="Helical" evidence="1">
    <location>
        <begin position="20"/>
        <end position="39"/>
    </location>
</feature>
<dbReference type="Proteomes" id="UP000176191">
    <property type="component" value="Unassembled WGS sequence"/>
</dbReference>
<feature type="transmembrane region" description="Helical" evidence="1">
    <location>
        <begin position="85"/>
        <end position="105"/>
    </location>
</feature>
<evidence type="ECO:0000313" key="2">
    <source>
        <dbReference type="EMBL" id="OGD74828.1"/>
    </source>
</evidence>
<sequence length="114" mass="12683">MTELIEETKVEASSSQTAEYLVYYILGALEIILAFRLILKLTGASVASGFVRMIYGLTGIFIWPFEGIFRRGFAQGVETTSVLEPATLVALIVYAILAWGIVKLIRIYSMEKQV</sequence>
<evidence type="ECO:0000256" key="1">
    <source>
        <dbReference type="SAM" id="Phobius"/>
    </source>
</evidence>
<proteinExistence type="predicted"/>
<name>A0A1F5F5B0_9BACT</name>
<protein>
    <recommendedName>
        <fullName evidence="4">YggT family protein</fullName>
    </recommendedName>
</protein>
<evidence type="ECO:0008006" key="4">
    <source>
        <dbReference type="Google" id="ProtNLM"/>
    </source>
</evidence>
<organism evidence="2 3">
    <name type="scientific">Candidatus Collierbacteria bacterium RIFOXYA2_FULL_46_10</name>
    <dbReference type="NCBI Taxonomy" id="1817726"/>
    <lineage>
        <taxon>Bacteria</taxon>
        <taxon>Candidatus Collieribacteriota</taxon>
    </lineage>
</organism>
<gene>
    <name evidence="2" type="ORF">A2228_00085</name>
</gene>
<comment type="caution">
    <text evidence="2">The sequence shown here is derived from an EMBL/GenBank/DDBJ whole genome shotgun (WGS) entry which is preliminary data.</text>
</comment>
<accession>A0A1F5F5B0</accession>
<dbReference type="AlphaFoldDB" id="A0A1F5F5B0"/>
<keyword evidence="1" id="KW-1133">Transmembrane helix</keyword>
<keyword evidence="1" id="KW-0472">Membrane</keyword>
<keyword evidence="1" id="KW-0812">Transmembrane</keyword>
<dbReference type="EMBL" id="MFAK01000024">
    <property type="protein sequence ID" value="OGD74828.1"/>
    <property type="molecule type" value="Genomic_DNA"/>
</dbReference>
<feature type="transmembrane region" description="Helical" evidence="1">
    <location>
        <begin position="46"/>
        <end position="65"/>
    </location>
</feature>
<evidence type="ECO:0000313" key="3">
    <source>
        <dbReference type="Proteomes" id="UP000176191"/>
    </source>
</evidence>